<dbReference type="InterPro" id="IPR002323">
    <property type="entry name" value="Cyt_CIE"/>
</dbReference>
<dbReference type="OrthoDB" id="9814708at2"/>
<evidence type="ECO:0000256" key="4">
    <source>
        <dbReference type="ARBA" id="ARBA00022982"/>
    </source>
</evidence>
<evidence type="ECO:0000313" key="9">
    <source>
        <dbReference type="EMBL" id="GED22908.1"/>
    </source>
</evidence>
<evidence type="ECO:0000256" key="3">
    <source>
        <dbReference type="ARBA" id="ARBA00022723"/>
    </source>
</evidence>
<dbReference type="InterPro" id="IPR009056">
    <property type="entry name" value="Cyt_c-like_dom"/>
</dbReference>
<proteinExistence type="predicted"/>
<keyword evidence="5 6" id="KW-0408">Iron</keyword>
<dbReference type="PROSITE" id="PS51007">
    <property type="entry name" value="CYTC"/>
    <property type="match status" value="1"/>
</dbReference>
<evidence type="ECO:0000256" key="1">
    <source>
        <dbReference type="ARBA" id="ARBA00022448"/>
    </source>
</evidence>
<keyword evidence="3 6" id="KW-0479">Metal-binding</keyword>
<evidence type="ECO:0000256" key="7">
    <source>
        <dbReference type="SAM" id="SignalP"/>
    </source>
</evidence>
<keyword evidence="10" id="KW-1185">Reference proteome</keyword>
<accession>A0A4Y4F721</accession>
<dbReference type="GO" id="GO:0009055">
    <property type="term" value="F:electron transfer activity"/>
    <property type="evidence" value="ECO:0007669"/>
    <property type="project" value="InterPro"/>
</dbReference>
<dbReference type="GO" id="GO:0020037">
    <property type="term" value="F:heme binding"/>
    <property type="evidence" value="ECO:0007669"/>
    <property type="project" value="InterPro"/>
</dbReference>
<keyword evidence="2 6" id="KW-0349">Heme</keyword>
<reference evidence="9 10" key="1">
    <citation type="submission" date="2019-06" db="EMBL/GenBank/DDBJ databases">
        <title>Whole genome shotgun sequence of Halomonas halmophila NBRC 15537.</title>
        <authorList>
            <person name="Hosoyama A."/>
            <person name="Uohara A."/>
            <person name="Ohji S."/>
            <person name="Ichikawa N."/>
        </authorList>
    </citation>
    <scope>NUCLEOTIDE SEQUENCE [LARGE SCALE GENOMIC DNA]</scope>
    <source>
        <strain evidence="9 10">NBRC 15537</strain>
    </source>
</reference>
<dbReference type="Gene3D" id="1.10.760.10">
    <property type="entry name" value="Cytochrome c-like domain"/>
    <property type="match status" value="1"/>
</dbReference>
<dbReference type="Proteomes" id="UP000319812">
    <property type="component" value="Unassembled WGS sequence"/>
</dbReference>
<name>A0A4Y4F721_9GAMM</name>
<feature type="chain" id="PRO_5021475368" evidence="7">
    <location>
        <begin position="23"/>
        <end position="146"/>
    </location>
</feature>
<dbReference type="PANTHER" id="PTHR40942">
    <property type="match status" value="1"/>
</dbReference>
<dbReference type="AlphaFoldDB" id="A0A4Y4F721"/>
<keyword evidence="7" id="KW-0732">Signal</keyword>
<protein>
    <submittedName>
        <fullName evidence="9">Cytochrome c</fullName>
    </submittedName>
</protein>
<sequence length="146" mass="14676">MSASKWIAGCMACLGLAGLTFAEDDMSHEAIAKRLEPVGELCLEGQDCGTSAASAGGDTTGSAGGGDMGGEAVYNSACVACHDAGVAGAPKIGDSQAWSTRLEKGTETLYSHAINGFNAMPAKGGNPNLSDAEVEAAVDYLIENSQ</sequence>
<feature type="signal peptide" evidence="7">
    <location>
        <begin position="1"/>
        <end position="22"/>
    </location>
</feature>
<feature type="domain" description="Cytochrome c" evidence="8">
    <location>
        <begin position="65"/>
        <end position="145"/>
    </location>
</feature>
<dbReference type="SUPFAM" id="SSF46626">
    <property type="entry name" value="Cytochrome c"/>
    <property type="match status" value="1"/>
</dbReference>
<comment type="caution">
    <text evidence="9">The sequence shown here is derived from an EMBL/GenBank/DDBJ whole genome shotgun (WGS) entry which is preliminary data.</text>
</comment>
<gene>
    <name evidence="9" type="ORF">HHA01_18850</name>
</gene>
<keyword evidence="4" id="KW-0249">Electron transport</keyword>
<dbReference type="PRINTS" id="PR00607">
    <property type="entry name" value="CYTCHROMECIE"/>
</dbReference>
<evidence type="ECO:0000256" key="6">
    <source>
        <dbReference type="PROSITE-ProRule" id="PRU00433"/>
    </source>
</evidence>
<dbReference type="GO" id="GO:0005506">
    <property type="term" value="F:iron ion binding"/>
    <property type="evidence" value="ECO:0007669"/>
    <property type="project" value="InterPro"/>
</dbReference>
<evidence type="ECO:0000259" key="8">
    <source>
        <dbReference type="PROSITE" id="PS51007"/>
    </source>
</evidence>
<dbReference type="PANTHER" id="PTHR40942:SF4">
    <property type="entry name" value="CYTOCHROME C5"/>
    <property type="match status" value="1"/>
</dbReference>
<dbReference type="EMBL" id="BJOC01000023">
    <property type="protein sequence ID" value="GED22908.1"/>
    <property type="molecule type" value="Genomic_DNA"/>
</dbReference>
<evidence type="ECO:0000256" key="2">
    <source>
        <dbReference type="ARBA" id="ARBA00022617"/>
    </source>
</evidence>
<organism evidence="9 10">
    <name type="scientific">Halomonas halmophila</name>
    <dbReference type="NCBI Taxonomy" id="252"/>
    <lineage>
        <taxon>Bacteria</taxon>
        <taxon>Pseudomonadati</taxon>
        <taxon>Pseudomonadota</taxon>
        <taxon>Gammaproteobacteria</taxon>
        <taxon>Oceanospirillales</taxon>
        <taxon>Halomonadaceae</taxon>
        <taxon>Halomonas</taxon>
    </lineage>
</organism>
<keyword evidence="1" id="KW-0813">Transport</keyword>
<dbReference type="Pfam" id="PF13442">
    <property type="entry name" value="Cytochrome_CBB3"/>
    <property type="match status" value="1"/>
</dbReference>
<evidence type="ECO:0000313" key="10">
    <source>
        <dbReference type="Proteomes" id="UP000319812"/>
    </source>
</evidence>
<dbReference type="InterPro" id="IPR036909">
    <property type="entry name" value="Cyt_c-like_dom_sf"/>
</dbReference>
<evidence type="ECO:0000256" key="5">
    <source>
        <dbReference type="ARBA" id="ARBA00023004"/>
    </source>
</evidence>